<feature type="non-terminal residue" evidence="1">
    <location>
        <position position="57"/>
    </location>
</feature>
<proteinExistence type="predicted"/>
<accession>A0A392UGY0</accession>
<evidence type="ECO:0000313" key="2">
    <source>
        <dbReference type="Proteomes" id="UP000265520"/>
    </source>
</evidence>
<evidence type="ECO:0000313" key="1">
    <source>
        <dbReference type="EMBL" id="MCI70975.1"/>
    </source>
</evidence>
<keyword evidence="2" id="KW-1185">Reference proteome</keyword>
<organism evidence="1 2">
    <name type="scientific">Trifolium medium</name>
    <dbReference type="NCBI Taxonomy" id="97028"/>
    <lineage>
        <taxon>Eukaryota</taxon>
        <taxon>Viridiplantae</taxon>
        <taxon>Streptophyta</taxon>
        <taxon>Embryophyta</taxon>
        <taxon>Tracheophyta</taxon>
        <taxon>Spermatophyta</taxon>
        <taxon>Magnoliopsida</taxon>
        <taxon>eudicotyledons</taxon>
        <taxon>Gunneridae</taxon>
        <taxon>Pentapetalae</taxon>
        <taxon>rosids</taxon>
        <taxon>fabids</taxon>
        <taxon>Fabales</taxon>
        <taxon>Fabaceae</taxon>
        <taxon>Papilionoideae</taxon>
        <taxon>50 kb inversion clade</taxon>
        <taxon>NPAAA clade</taxon>
        <taxon>Hologalegina</taxon>
        <taxon>IRL clade</taxon>
        <taxon>Trifolieae</taxon>
        <taxon>Trifolium</taxon>
    </lineage>
</organism>
<comment type="caution">
    <text evidence="1">The sequence shown here is derived from an EMBL/GenBank/DDBJ whole genome shotgun (WGS) entry which is preliminary data.</text>
</comment>
<name>A0A392UGY0_9FABA</name>
<dbReference type="Proteomes" id="UP000265520">
    <property type="component" value="Unassembled WGS sequence"/>
</dbReference>
<dbReference type="EMBL" id="LXQA010786911">
    <property type="protein sequence ID" value="MCI70975.1"/>
    <property type="molecule type" value="Genomic_DNA"/>
</dbReference>
<reference evidence="1 2" key="1">
    <citation type="journal article" date="2018" name="Front. Plant Sci.">
        <title>Red Clover (Trifolium pratense) and Zigzag Clover (T. medium) - A Picture of Genomic Similarities and Differences.</title>
        <authorList>
            <person name="Dluhosova J."/>
            <person name="Istvanek J."/>
            <person name="Nedelnik J."/>
            <person name="Repkova J."/>
        </authorList>
    </citation>
    <scope>NUCLEOTIDE SEQUENCE [LARGE SCALE GENOMIC DNA]</scope>
    <source>
        <strain evidence="2">cv. 10/8</strain>
        <tissue evidence="1">Leaf</tissue>
    </source>
</reference>
<protein>
    <submittedName>
        <fullName evidence="1">Uncharacterized protein</fullName>
    </submittedName>
</protein>
<dbReference type="AlphaFoldDB" id="A0A392UGY0"/>
<sequence>MIVFDDASLRADGGLEHELFQCCSTFRLESGRAIDDGLMPLFFPSYNVGGALALLRQ</sequence>